<comment type="caution">
    <text evidence="1">The sequence shown here is derived from an EMBL/GenBank/DDBJ whole genome shotgun (WGS) entry which is preliminary data.</text>
</comment>
<dbReference type="Proteomes" id="UP001430755">
    <property type="component" value="Unassembled WGS sequence"/>
</dbReference>
<sequence>MKDINYRDFTLGSGETVKLSLAHILQLKLSTKRKDIYAKYSKISGRGPQNELENAYILYAAYACAYVGMNDGDGGMMGETEWYEAMTEDRDAINEALQGLYYPNRKTASAGRS</sequence>
<gene>
    <name evidence="1" type="ORF">LPT13_04020</name>
</gene>
<evidence type="ECO:0000313" key="2">
    <source>
        <dbReference type="Proteomes" id="UP001430755"/>
    </source>
</evidence>
<organism evidence="1 2">
    <name type="scientific">Adlercreutzia faecimuris</name>
    <dbReference type="NCBI Taxonomy" id="2897341"/>
    <lineage>
        <taxon>Bacteria</taxon>
        <taxon>Bacillati</taxon>
        <taxon>Actinomycetota</taxon>
        <taxon>Coriobacteriia</taxon>
        <taxon>Eggerthellales</taxon>
        <taxon>Eggerthellaceae</taxon>
        <taxon>Adlercreutzia</taxon>
    </lineage>
</organism>
<proteinExistence type="predicted"/>
<accession>A0ABS9WF77</accession>
<name>A0ABS9WF77_9ACTN</name>
<reference evidence="1" key="1">
    <citation type="submission" date="2021-11" db="EMBL/GenBank/DDBJ databases">
        <title>A Novel Adlercreutzia Species, isolated from a Allomyrina dichotoma larva feces.</title>
        <authorList>
            <person name="Suh M.K."/>
        </authorList>
    </citation>
    <scope>NUCLEOTIDE SEQUENCE</scope>
    <source>
        <strain evidence="1">JBNU-10</strain>
    </source>
</reference>
<dbReference type="RefSeq" id="WP_242163758.1">
    <property type="nucleotide sequence ID" value="NZ_JAJMLW010000001.1"/>
</dbReference>
<dbReference type="EMBL" id="JAJMLW010000001">
    <property type="protein sequence ID" value="MCI2241519.1"/>
    <property type="molecule type" value="Genomic_DNA"/>
</dbReference>
<protein>
    <submittedName>
        <fullName evidence="1">Uncharacterized protein</fullName>
    </submittedName>
</protein>
<keyword evidence="2" id="KW-1185">Reference proteome</keyword>
<evidence type="ECO:0000313" key="1">
    <source>
        <dbReference type="EMBL" id="MCI2241519.1"/>
    </source>
</evidence>